<evidence type="ECO:0000313" key="11">
    <source>
        <dbReference type="EMBL" id="MFB9904181.1"/>
    </source>
</evidence>
<name>A0ABV5ZTG2_9PSEU</name>
<protein>
    <recommendedName>
        <fullName evidence="9">Phosphopantetheine adenylyltransferase</fullName>
        <ecNumber evidence="9">2.7.7.3</ecNumber>
    </recommendedName>
    <alternativeName>
        <fullName evidence="9">Dephospho-CoA pyrophosphorylase</fullName>
    </alternativeName>
    <alternativeName>
        <fullName evidence="9">Pantetheine-phosphate adenylyltransferase</fullName>
        <shortName evidence="9">PPAT</shortName>
    </alternativeName>
</protein>
<comment type="caution">
    <text evidence="11">The sequence shown here is derived from an EMBL/GenBank/DDBJ whole genome shotgun (WGS) entry which is preliminary data.</text>
</comment>
<dbReference type="NCBIfam" id="TIGR00125">
    <property type="entry name" value="cyt_tran_rel"/>
    <property type="match status" value="1"/>
</dbReference>
<feature type="binding site" evidence="9">
    <location>
        <begin position="8"/>
        <end position="9"/>
    </location>
    <ligand>
        <name>ATP</name>
        <dbReference type="ChEBI" id="CHEBI:30616"/>
    </ligand>
</feature>
<dbReference type="GO" id="GO:0051301">
    <property type="term" value="P:cell division"/>
    <property type="evidence" value="ECO:0007669"/>
    <property type="project" value="UniProtKB-KW"/>
</dbReference>
<feature type="binding site" evidence="9">
    <location>
        <begin position="121"/>
        <end position="127"/>
    </location>
    <ligand>
        <name>ATP</name>
        <dbReference type="ChEBI" id="CHEBI:30616"/>
    </ligand>
</feature>
<dbReference type="EMBL" id="JBHLZU010000008">
    <property type="protein sequence ID" value="MFB9904181.1"/>
    <property type="molecule type" value="Genomic_DNA"/>
</dbReference>
<evidence type="ECO:0000259" key="10">
    <source>
        <dbReference type="Pfam" id="PF01467"/>
    </source>
</evidence>
<feature type="site" description="Transition state stabilizer" evidence="9">
    <location>
        <position position="16"/>
    </location>
</feature>
<comment type="pathway">
    <text evidence="9">Cofactor biosynthesis; coenzyme A biosynthesis; CoA from (R)-pantothenate: step 4/5.</text>
</comment>
<dbReference type="PANTHER" id="PTHR21342:SF1">
    <property type="entry name" value="PHOSPHOPANTETHEINE ADENYLYLTRANSFERASE"/>
    <property type="match status" value="1"/>
</dbReference>
<dbReference type="SUPFAM" id="SSF52374">
    <property type="entry name" value="Nucleotidylyl transferase"/>
    <property type="match status" value="1"/>
</dbReference>
<evidence type="ECO:0000256" key="1">
    <source>
        <dbReference type="ARBA" id="ARBA00022490"/>
    </source>
</evidence>
<dbReference type="PANTHER" id="PTHR21342">
    <property type="entry name" value="PHOSPHOPANTETHEINE ADENYLYLTRANSFERASE"/>
    <property type="match status" value="1"/>
</dbReference>
<keyword evidence="1 9" id="KW-0963">Cytoplasm</keyword>
<dbReference type="GO" id="GO:0004595">
    <property type="term" value="F:pantetheine-phosphate adenylyltransferase activity"/>
    <property type="evidence" value="ECO:0007669"/>
    <property type="project" value="UniProtKB-EC"/>
</dbReference>
<dbReference type="HAMAP" id="MF_00151">
    <property type="entry name" value="PPAT_bact"/>
    <property type="match status" value="1"/>
</dbReference>
<comment type="cofactor">
    <cofactor evidence="9">
        <name>Mg(2+)</name>
        <dbReference type="ChEBI" id="CHEBI:18420"/>
    </cofactor>
</comment>
<evidence type="ECO:0000256" key="4">
    <source>
        <dbReference type="ARBA" id="ARBA00022741"/>
    </source>
</evidence>
<evidence type="ECO:0000256" key="7">
    <source>
        <dbReference type="ARBA" id="ARBA00022993"/>
    </source>
</evidence>
<dbReference type="InterPro" id="IPR014729">
    <property type="entry name" value="Rossmann-like_a/b/a_fold"/>
</dbReference>
<feature type="binding site" evidence="9">
    <location>
        <begin position="87"/>
        <end position="89"/>
    </location>
    <ligand>
        <name>ATP</name>
        <dbReference type="ChEBI" id="CHEBI:30616"/>
    </ligand>
</feature>
<sequence length="155" mass="15947">MIAVCAGSFDPVTAGHVDVITRAAALFERVVALVAVNPAKAGRFAVAERVAMLRDSLSGLDGVVVDSWDGLLVDYCRNAGPCVLVRGVRSGADVADELRLSMMNAAVGGVETVFLPTTSGLGHYSSTVLTELNLHRTTGISAQTADGAPPAVPGR</sequence>
<comment type="similarity">
    <text evidence="9">Belongs to the bacterial CoaD family.</text>
</comment>
<dbReference type="Pfam" id="PF01467">
    <property type="entry name" value="CTP_transf_like"/>
    <property type="match status" value="1"/>
</dbReference>
<keyword evidence="3 9" id="KW-0548">Nucleotidyltransferase</keyword>
<proteinExistence type="inferred from homology"/>
<comment type="catalytic activity">
    <reaction evidence="8 9">
        <text>(R)-4'-phosphopantetheine + ATP + H(+) = 3'-dephospho-CoA + diphosphate</text>
        <dbReference type="Rhea" id="RHEA:19801"/>
        <dbReference type="ChEBI" id="CHEBI:15378"/>
        <dbReference type="ChEBI" id="CHEBI:30616"/>
        <dbReference type="ChEBI" id="CHEBI:33019"/>
        <dbReference type="ChEBI" id="CHEBI:57328"/>
        <dbReference type="ChEBI" id="CHEBI:61723"/>
        <dbReference type="EC" id="2.7.7.3"/>
    </reaction>
</comment>
<feature type="binding site" evidence="9">
    <location>
        <position position="40"/>
    </location>
    <ligand>
        <name>substrate</name>
    </ligand>
</feature>
<evidence type="ECO:0000256" key="2">
    <source>
        <dbReference type="ARBA" id="ARBA00022679"/>
    </source>
</evidence>
<comment type="subcellular location">
    <subcellularLocation>
        <location evidence="9">Cytoplasm</location>
    </subcellularLocation>
</comment>
<dbReference type="EC" id="2.7.7.3" evidence="9"/>
<evidence type="ECO:0000256" key="3">
    <source>
        <dbReference type="ARBA" id="ARBA00022695"/>
    </source>
</evidence>
<comment type="subunit">
    <text evidence="9">Homohexamer.</text>
</comment>
<keyword evidence="6 9" id="KW-0460">Magnesium</keyword>
<feature type="domain" description="Cytidyltransferase-like" evidence="10">
    <location>
        <begin position="5"/>
        <end position="127"/>
    </location>
</feature>
<feature type="binding site" evidence="9">
    <location>
        <position position="72"/>
    </location>
    <ligand>
        <name>substrate</name>
    </ligand>
</feature>
<keyword evidence="11" id="KW-0131">Cell cycle</keyword>
<feature type="binding site" evidence="9">
    <location>
        <position position="16"/>
    </location>
    <ligand>
        <name>ATP</name>
        <dbReference type="ChEBI" id="CHEBI:30616"/>
    </ligand>
</feature>
<keyword evidence="2 9" id="KW-0808">Transferase</keyword>
<keyword evidence="11" id="KW-0132">Cell division</keyword>
<dbReference type="RefSeq" id="WP_377851354.1">
    <property type="nucleotide sequence ID" value="NZ_JBHLZU010000008.1"/>
</dbReference>
<evidence type="ECO:0000256" key="8">
    <source>
        <dbReference type="ARBA" id="ARBA00029346"/>
    </source>
</evidence>
<dbReference type="InterPro" id="IPR001980">
    <property type="entry name" value="PPAT"/>
</dbReference>
<dbReference type="Gene3D" id="3.40.50.620">
    <property type="entry name" value="HUPs"/>
    <property type="match status" value="1"/>
</dbReference>
<organism evidence="11 12">
    <name type="scientific">Allokutzneria oryzae</name>
    <dbReference type="NCBI Taxonomy" id="1378989"/>
    <lineage>
        <taxon>Bacteria</taxon>
        <taxon>Bacillati</taxon>
        <taxon>Actinomycetota</taxon>
        <taxon>Actinomycetes</taxon>
        <taxon>Pseudonocardiales</taxon>
        <taxon>Pseudonocardiaceae</taxon>
        <taxon>Allokutzneria</taxon>
    </lineage>
</organism>
<keyword evidence="5 9" id="KW-0067">ATP-binding</keyword>
<reference evidence="11 12" key="1">
    <citation type="submission" date="2024-09" db="EMBL/GenBank/DDBJ databases">
        <authorList>
            <person name="Sun Q."/>
            <person name="Mori K."/>
        </authorList>
    </citation>
    <scope>NUCLEOTIDE SEQUENCE [LARGE SCALE GENOMIC DNA]</scope>
    <source>
        <strain evidence="11 12">TBRC 7907</strain>
    </source>
</reference>
<dbReference type="Proteomes" id="UP001589693">
    <property type="component" value="Unassembled WGS sequence"/>
</dbReference>
<feature type="binding site" evidence="9">
    <location>
        <position position="97"/>
    </location>
    <ligand>
        <name>ATP</name>
        <dbReference type="ChEBI" id="CHEBI:30616"/>
    </ligand>
</feature>
<keyword evidence="12" id="KW-1185">Reference proteome</keyword>
<dbReference type="InterPro" id="IPR004821">
    <property type="entry name" value="Cyt_trans-like"/>
</dbReference>
<dbReference type="PRINTS" id="PR01020">
    <property type="entry name" value="LPSBIOSNTHSS"/>
</dbReference>
<evidence type="ECO:0000256" key="9">
    <source>
        <dbReference type="HAMAP-Rule" id="MF_00151"/>
    </source>
</evidence>
<comment type="function">
    <text evidence="9">Reversibly transfers an adenylyl group from ATP to 4'-phosphopantetheine, yielding dephospho-CoA (dPCoA) and pyrophosphate.</text>
</comment>
<keyword evidence="4 9" id="KW-0547">Nucleotide-binding</keyword>
<evidence type="ECO:0000313" key="12">
    <source>
        <dbReference type="Proteomes" id="UP001589693"/>
    </source>
</evidence>
<keyword evidence="7 9" id="KW-0173">Coenzyme A biosynthesis</keyword>
<dbReference type="NCBIfam" id="TIGR01510">
    <property type="entry name" value="coaD_prev_kdtB"/>
    <property type="match status" value="1"/>
</dbReference>
<accession>A0ABV5ZTG2</accession>
<gene>
    <name evidence="9 11" type="primary">coaD</name>
    <name evidence="11" type="ORF">ACFFQA_09525</name>
</gene>
<evidence type="ECO:0000256" key="6">
    <source>
        <dbReference type="ARBA" id="ARBA00022842"/>
    </source>
</evidence>
<feature type="binding site" evidence="9">
    <location>
        <position position="8"/>
    </location>
    <ligand>
        <name>substrate</name>
    </ligand>
</feature>
<feature type="binding site" evidence="9">
    <location>
        <position position="86"/>
    </location>
    <ligand>
        <name>substrate</name>
    </ligand>
</feature>
<evidence type="ECO:0000256" key="5">
    <source>
        <dbReference type="ARBA" id="ARBA00022840"/>
    </source>
</evidence>